<dbReference type="CDD" id="cd06850">
    <property type="entry name" value="biotinyl_domain"/>
    <property type="match status" value="1"/>
</dbReference>
<accession>A0A0R1UNX3</accession>
<keyword evidence="4 8" id="KW-0276">Fatty acid metabolism</keyword>
<dbReference type="FunFam" id="2.40.50.100:FF:000003">
    <property type="entry name" value="Acetyl-CoA carboxylase biotin carboxyl carrier protein"/>
    <property type="match status" value="1"/>
</dbReference>
<dbReference type="PANTHER" id="PTHR45266">
    <property type="entry name" value="OXALOACETATE DECARBOXYLASE ALPHA CHAIN"/>
    <property type="match status" value="1"/>
</dbReference>
<dbReference type="InterPro" id="IPR000089">
    <property type="entry name" value="Biotin_lipoyl"/>
</dbReference>
<dbReference type="PROSITE" id="PS50968">
    <property type="entry name" value="BIOTINYL_LIPOYL"/>
    <property type="match status" value="1"/>
</dbReference>
<dbReference type="AlphaFoldDB" id="A0A0R1UNX3"/>
<evidence type="ECO:0000256" key="4">
    <source>
        <dbReference type="ARBA" id="ARBA00022832"/>
    </source>
</evidence>
<reference evidence="10 11" key="1">
    <citation type="journal article" date="2015" name="Genome Announc.">
        <title>Expanding the biotechnology potential of lactobacilli through comparative genomics of 213 strains and associated genera.</title>
        <authorList>
            <person name="Sun Z."/>
            <person name="Harris H.M."/>
            <person name="McCann A."/>
            <person name="Guo C."/>
            <person name="Argimon S."/>
            <person name="Zhang W."/>
            <person name="Yang X."/>
            <person name="Jeffery I.B."/>
            <person name="Cooney J.C."/>
            <person name="Kagawa T.F."/>
            <person name="Liu W."/>
            <person name="Song Y."/>
            <person name="Salvetti E."/>
            <person name="Wrobel A."/>
            <person name="Rasinkangas P."/>
            <person name="Parkhill J."/>
            <person name="Rea M.C."/>
            <person name="O'Sullivan O."/>
            <person name="Ritari J."/>
            <person name="Douillard F.P."/>
            <person name="Paul Ross R."/>
            <person name="Yang R."/>
            <person name="Briner A.E."/>
            <person name="Felis G.E."/>
            <person name="de Vos W.M."/>
            <person name="Barrangou R."/>
            <person name="Klaenhammer T.R."/>
            <person name="Caufield P.W."/>
            <person name="Cui Y."/>
            <person name="Zhang H."/>
            <person name="O'Toole P.W."/>
        </authorList>
    </citation>
    <scope>NUCLEOTIDE SEQUENCE [LARGE SCALE GENOMIC DNA]</scope>
    <source>
        <strain evidence="10 11">DSM 18793</strain>
    </source>
</reference>
<keyword evidence="7 8" id="KW-0092">Biotin</keyword>
<evidence type="ECO:0000259" key="9">
    <source>
        <dbReference type="PROSITE" id="PS50968"/>
    </source>
</evidence>
<dbReference type="SUPFAM" id="SSF51230">
    <property type="entry name" value="Single hybrid motif"/>
    <property type="match status" value="1"/>
</dbReference>
<evidence type="ECO:0000256" key="3">
    <source>
        <dbReference type="ARBA" id="ARBA00022516"/>
    </source>
</evidence>
<comment type="function">
    <text evidence="8">This protein is a component of the acetyl coenzyme A carboxylase complex; first, biotin carboxylase catalyzes the carboxylation of the carrier protein and then the transcarboxylase transfers the carboxyl group to form malonyl-CoA.</text>
</comment>
<gene>
    <name evidence="10" type="ORF">FC21_GL000987</name>
</gene>
<proteinExistence type="predicted"/>
<sequence length="136" mass="14293">MANFESSQMREMKLDDGDFHLYLNKNEMVAAPVTTAPVASAPTVEPVAPSESAPKASGKQVKSPLVGTVYLQPKPDADAYVSVGSHVAAGDVVCIVEAMKMMTEVKSDVTGTVTAINVSDGELVEVEQPLVTIAED</sequence>
<evidence type="ECO:0000313" key="11">
    <source>
        <dbReference type="Proteomes" id="UP000051084"/>
    </source>
</evidence>
<comment type="pathway">
    <text evidence="1 8">Lipid metabolism; fatty acid biosynthesis.</text>
</comment>
<dbReference type="GO" id="GO:0009317">
    <property type="term" value="C:acetyl-CoA carboxylase complex"/>
    <property type="evidence" value="ECO:0007669"/>
    <property type="project" value="InterPro"/>
</dbReference>
<feature type="domain" description="Lipoyl-binding" evidence="9">
    <location>
        <begin position="58"/>
        <end position="134"/>
    </location>
</feature>
<keyword evidence="5 8" id="KW-0443">Lipid metabolism</keyword>
<dbReference type="PATRIC" id="fig|1423742.4.peg.1028"/>
<keyword evidence="6 8" id="KW-0275">Fatty acid biosynthesis</keyword>
<dbReference type="STRING" id="417373.GCA_001570685_00260"/>
<dbReference type="GO" id="GO:0006633">
    <property type="term" value="P:fatty acid biosynthetic process"/>
    <property type="evidence" value="ECO:0007669"/>
    <property type="project" value="UniProtKB-UniPathway"/>
</dbReference>
<dbReference type="PANTHER" id="PTHR45266:SF3">
    <property type="entry name" value="OXALOACETATE DECARBOXYLASE ALPHA CHAIN"/>
    <property type="match status" value="1"/>
</dbReference>
<dbReference type="Pfam" id="PF00364">
    <property type="entry name" value="Biotin_lipoyl"/>
    <property type="match status" value="1"/>
</dbReference>
<name>A0A0R1UNX3_9LACO</name>
<dbReference type="InterPro" id="IPR011053">
    <property type="entry name" value="Single_hybrid_motif"/>
</dbReference>
<keyword evidence="3 8" id="KW-0444">Lipid biosynthesis</keyword>
<dbReference type="InterPro" id="IPR001882">
    <property type="entry name" value="Biotin_BS"/>
</dbReference>
<evidence type="ECO:0000256" key="7">
    <source>
        <dbReference type="ARBA" id="ARBA00023267"/>
    </source>
</evidence>
<dbReference type="UniPathway" id="UPA00094"/>
<dbReference type="GO" id="GO:0003989">
    <property type="term" value="F:acetyl-CoA carboxylase activity"/>
    <property type="evidence" value="ECO:0007669"/>
    <property type="project" value="InterPro"/>
</dbReference>
<dbReference type="EMBL" id="AZGC01000026">
    <property type="protein sequence ID" value="KRL94943.1"/>
    <property type="molecule type" value="Genomic_DNA"/>
</dbReference>
<keyword evidence="11" id="KW-1185">Reference proteome</keyword>
<organism evidence="10 11">
    <name type="scientific">Limosilactobacillus equigenerosi DSM 18793 = JCM 14505</name>
    <dbReference type="NCBI Taxonomy" id="1423742"/>
    <lineage>
        <taxon>Bacteria</taxon>
        <taxon>Bacillati</taxon>
        <taxon>Bacillota</taxon>
        <taxon>Bacilli</taxon>
        <taxon>Lactobacillales</taxon>
        <taxon>Lactobacillaceae</taxon>
        <taxon>Limosilactobacillus</taxon>
    </lineage>
</organism>
<dbReference type="InterPro" id="IPR001249">
    <property type="entry name" value="AcCoA_biotinCC"/>
</dbReference>
<protein>
    <recommendedName>
        <fullName evidence="2 8">Biotin carboxyl carrier protein of acetyl-CoA carboxylase</fullName>
    </recommendedName>
</protein>
<evidence type="ECO:0000256" key="5">
    <source>
        <dbReference type="ARBA" id="ARBA00023098"/>
    </source>
</evidence>
<dbReference type="Gene3D" id="2.40.50.100">
    <property type="match status" value="1"/>
</dbReference>
<evidence type="ECO:0000313" key="10">
    <source>
        <dbReference type="EMBL" id="KRL94943.1"/>
    </source>
</evidence>
<dbReference type="InterPro" id="IPR050709">
    <property type="entry name" value="Biotin_Carboxyl_Carrier/Decarb"/>
</dbReference>
<evidence type="ECO:0000256" key="8">
    <source>
        <dbReference type="RuleBase" id="RU364072"/>
    </source>
</evidence>
<evidence type="ECO:0000256" key="2">
    <source>
        <dbReference type="ARBA" id="ARBA00017562"/>
    </source>
</evidence>
<evidence type="ECO:0000256" key="1">
    <source>
        <dbReference type="ARBA" id="ARBA00005194"/>
    </source>
</evidence>
<dbReference type="PROSITE" id="PS00188">
    <property type="entry name" value="BIOTIN"/>
    <property type="match status" value="1"/>
</dbReference>
<comment type="caution">
    <text evidence="10">The sequence shown here is derived from an EMBL/GenBank/DDBJ whole genome shotgun (WGS) entry which is preliminary data.</text>
</comment>
<dbReference type="Proteomes" id="UP000051084">
    <property type="component" value="Unassembled WGS sequence"/>
</dbReference>
<evidence type="ECO:0000256" key="6">
    <source>
        <dbReference type="ARBA" id="ARBA00023160"/>
    </source>
</evidence>
<dbReference type="PRINTS" id="PR01071">
    <property type="entry name" value="ACOABIOTINCC"/>
</dbReference>